<dbReference type="SMART" id="SM00100">
    <property type="entry name" value="cNMP"/>
    <property type="match status" value="1"/>
</dbReference>
<gene>
    <name evidence="6" type="ORF">H6G74_28985</name>
</gene>
<comment type="caution">
    <text evidence="6">The sequence shown here is derived from an EMBL/GenBank/DDBJ whole genome shotgun (WGS) entry which is preliminary data.</text>
</comment>
<evidence type="ECO:0000256" key="3">
    <source>
        <dbReference type="ARBA" id="ARBA00023163"/>
    </source>
</evidence>
<reference evidence="6 7" key="1">
    <citation type="journal article" date="2020" name="ISME J.">
        <title>Comparative genomics reveals insights into cyanobacterial evolution and habitat adaptation.</title>
        <authorList>
            <person name="Chen M.Y."/>
            <person name="Teng W.K."/>
            <person name="Zhao L."/>
            <person name="Hu C.X."/>
            <person name="Zhou Y.K."/>
            <person name="Han B.P."/>
            <person name="Song L.R."/>
            <person name="Shu W.S."/>
        </authorList>
    </citation>
    <scope>NUCLEOTIDE SEQUENCE [LARGE SCALE GENOMIC DNA]</scope>
    <source>
        <strain evidence="6 7">FACHB-130</strain>
    </source>
</reference>
<feature type="domain" description="HTH crp-type" evidence="5">
    <location>
        <begin position="137"/>
        <end position="204"/>
    </location>
</feature>
<dbReference type="Pfam" id="PF13545">
    <property type="entry name" value="HTH_Crp_2"/>
    <property type="match status" value="1"/>
</dbReference>
<dbReference type="SMART" id="SM00419">
    <property type="entry name" value="HTH_CRP"/>
    <property type="match status" value="1"/>
</dbReference>
<dbReference type="InterPro" id="IPR050397">
    <property type="entry name" value="Env_Response_Regulators"/>
</dbReference>
<dbReference type="SUPFAM" id="SSF51206">
    <property type="entry name" value="cAMP-binding domain-like"/>
    <property type="match status" value="1"/>
</dbReference>
<dbReference type="InterPro" id="IPR036390">
    <property type="entry name" value="WH_DNA-bd_sf"/>
</dbReference>
<dbReference type="Proteomes" id="UP000603457">
    <property type="component" value="Unassembled WGS sequence"/>
</dbReference>
<evidence type="ECO:0000313" key="7">
    <source>
        <dbReference type="Proteomes" id="UP000603457"/>
    </source>
</evidence>
<sequence>MINFLNIDQLPDSIKTKMAITYENLTAGQILFHQGDLTTAIFVVISGQIRLMHYTSAGQSIKHYEVRTGESFAEAALFSEFYDCTAIADAPSRIATFPKPAFLATLRQYPDLSEVLIAQLARRFHQVKVLLELRSIRSARERVLHYLEIAIHPHGNTVNLEKPLKEIAEDMGLSQEAFSRVLSQLQKDGVITRKKRQIILHQKLLPTNSKNYTL</sequence>
<protein>
    <submittedName>
        <fullName evidence="6">Crp/Fnr family transcriptional regulator</fullName>
    </submittedName>
</protein>
<dbReference type="PANTHER" id="PTHR24567:SF74">
    <property type="entry name" value="HTH-TYPE TRANSCRIPTIONAL REGULATOR ARCR"/>
    <property type="match status" value="1"/>
</dbReference>
<evidence type="ECO:0000313" key="6">
    <source>
        <dbReference type="EMBL" id="MBD2598332.1"/>
    </source>
</evidence>
<dbReference type="Pfam" id="PF00027">
    <property type="entry name" value="cNMP_binding"/>
    <property type="match status" value="1"/>
</dbReference>
<dbReference type="Gene3D" id="2.60.120.10">
    <property type="entry name" value="Jelly Rolls"/>
    <property type="match status" value="1"/>
</dbReference>
<dbReference type="EMBL" id="JACJTB010000068">
    <property type="protein sequence ID" value="MBD2598332.1"/>
    <property type="molecule type" value="Genomic_DNA"/>
</dbReference>
<dbReference type="PROSITE" id="PS50042">
    <property type="entry name" value="CNMP_BINDING_3"/>
    <property type="match status" value="1"/>
</dbReference>
<keyword evidence="2" id="KW-0238">DNA-binding</keyword>
<evidence type="ECO:0000256" key="1">
    <source>
        <dbReference type="ARBA" id="ARBA00023015"/>
    </source>
</evidence>
<dbReference type="InterPro" id="IPR014710">
    <property type="entry name" value="RmlC-like_jellyroll"/>
</dbReference>
<evidence type="ECO:0000259" key="5">
    <source>
        <dbReference type="PROSITE" id="PS51063"/>
    </source>
</evidence>
<dbReference type="CDD" id="cd00038">
    <property type="entry name" value="CAP_ED"/>
    <property type="match status" value="1"/>
</dbReference>
<keyword evidence="1" id="KW-0805">Transcription regulation</keyword>
<evidence type="ECO:0000256" key="2">
    <source>
        <dbReference type="ARBA" id="ARBA00023125"/>
    </source>
</evidence>
<proteinExistence type="predicted"/>
<name>A0ABR8G535_9NOSO</name>
<evidence type="ECO:0000259" key="4">
    <source>
        <dbReference type="PROSITE" id="PS50042"/>
    </source>
</evidence>
<dbReference type="InterPro" id="IPR000595">
    <property type="entry name" value="cNMP-bd_dom"/>
</dbReference>
<dbReference type="InterPro" id="IPR018490">
    <property type="entry name" value="cNMP-bd_dom_sf"/>
</dbReference>
<organism evidence="6 7">
    <name type="scientific">Nostoc spongiaeforme FACHB-130</name>
    <dbReference type="NCBI Taxonomy" id="1357510"/>
    <lineage>
        <taxon>Bacteria</taxon>
        <taxon>Bacillati</taxon>
        <taxon>Cyanobacteriota</taxon>
        <taxon>Cyanophyceae</taxon>
        <taxon>Nostocales</taxon>
        <taxon>Nostocaceae</taxon>
        <taxon>Nostoc</taxon>
    </lineage>
</organism>
<dbReference type="PANTHER" id="PTHR24567">
    <property type="entry name" value="CRP FAMILY TRANSCRIPTIONAL REGULATORY PROTEIN"/>
    <property type="match status" value="1"/>
</dbReference>
<dbReference type="PROSITE" id="PS51063">
    <property type="entry name" value="HTH_CRP_2"/>
    <property type="match status" value="1"/>
</dbReference>
<accession>A0ABR8G535</accession>
<keyword evidence="3" id="KW-0804">Transcription</keyword>
<dbReference type="SUPFAM" id="SSF46785">
    <property type="entry name" value="Winged helix' DNA-binding domain"/>
    <property type="match status" value="1"/>
</dbReference>
<keyword evidence="7" id="KW-1185">Reference proteome</keyword>
<dbReference type="InterPro" id="IPR012318">
    <property type="entry name" value="HTH_CRP"/>
</dbReference>
<feature type="domain" description="Cyclic nucleotide-binding" evidence="4">
    <location>
        <begin position="1"/>
        <end position="123"/>
    </location>
</feature>